<evidence type="ECO:0000256" key="3">
    <source>
        <dbReference type="PIRSR" id="PIRSR005384-1"/>
    </source>
</evidence>
<keyword evidence="2 5" id="KW-0413">Isomerase</keyword>
<dbReference type="Proteomes" id="UP000244016">
    <property type="component" value="Unassembled WGS sequence"/>
</dbReference>
<dbReference type="GO" id="GO:0005975">
    <property type="term" value="P:carbohydrate metabolic process"/>
    <property type="evidence" value="ECO:0007669"/>
    <property type="project" value="InterPro"/>
</dbReference>
<reference evidence="5 6" key="1">
    <citation type="submission" date="2017-08" db="EMBL/GenBank/DDBJ databases">
        <title>Burning lignite coal seam in the remote Altai Mountains harbors a hydrogen-driven thermophilic microbial community.</title>
        <authorList>
            <person name="Kadnikov V.V."/>
            <person name="Mardanov A.V."/>
            <person name="Ivasenko D."/>
            <person name="Beletsky A.V."/>
            <person name="Karnachuk O.V."/>
            <person name="Ravin N.V."/>
        </authorList>
    </citation>
    <scope>NUCLEOTIDE SEQUENCE [LARGE SCALE GENOMIC DNA]</scope>
    <source>
        <strain evidence="5">AL31</strain>
    </source>
</reference>
<dbReference type="AlphaFoldDB" id="A0A2T5GAX9"/>
<dbReference type="InterPro" id="IPR036569">
    <property type="entry name" value="RpiB_LacA_LacB_sf"/>
</dbReference>
<gene>
    <name evidence="5" type="ORF">BLITH_0424</name>
</gene>
<dbReference type="NCBIfam" id="NF004051">
    <property type="entry name" value="PRK05571.1"/>
    <property type="match status" value="1"/>
</dbReference>
<feature type="binding site" evidence="4">
    <location>
        <begin position="22"/>
        <end position="23"/>
    </location>
    <ligand>
        <name>D-ribulose 5-phosphate</name>
        <dbReference type="ChEBI" id="CHEBI:58121"/>
    </ligand>
</feature>
<organism evidence="5 6">
    <name type="scientific">Brockia lithotrophica</name>
    <dbReference type="NCBI Taxonomy" id="933949"/>
    <lineage>
        <taxon>Bacteria</taxon>
        <taxon>Bacillati</taxon>
        <taxon>Bacillota</taxon>
        <taxon>Bacilli</taxon>
        <taxon>Bacillales</taxon>
        <taxon>Bacillales Family X. Incertae Sedis</taxon>
        <taxon>Brockia</taxon>
    </lineage>
</organism>
<feature type="binding site" evidence="4">
    <location>
        <position position="123"/>
    </location>
    <ligand>
        <name>D-ribulose 5-phosphate</name>
        <dbReference type="ChEBI" id="CHEBI:58121"/>
    </ligand>
</feature>
<comment type="similarity">
    <text evidence="1">Belongs to the LacAB/RpiB family.</text>
</comment>
<dbReference type="SUPFAM" id="SSF89623">
    <property type="entry name" value="Ribose/Galactose isomerase RpiB/AlsB"/>
    <property type="match status" value="1"/>
</dbReference>
<feature type="active site" description="Proton acceptor" evidence="3">
    <location>
        <position position="79"/>
    </location>
</feature>
<name>A0A2T5GAX9_9BACL</name>
<evidence type="ECO:0000313" key="6">
    <source>
        <dbReference type="Proteomes" id="UP000244016"/>
    </source>
</evidence>
<dbReference type="Pfam" id="PF02502">
    <property type="entry name" value="LacAB_rpiB"/>
    <property type="match status" value="1"/>
</dbReference>
<comment type="caution">
    <text evidence="5">The sequence shown here is derived from an EMBL/GenBank/DDBJ whole genome shotgun (WGS) entry which is preliminary data.</text>
</comment>
<proteinExistence type="inferred from homology"/>
<dbReference type="PIRSF" id="PIRSF005384">
    <property type="entry name" value="RpiB_LacA_B"/>
    <property type="match status" value="1"/>
</dbReference>
<dbReference type="PANTHER" id="PTHR43732">
    <property type="entry name" value="RIBOSE 5-PHOSPHATE ISOMERASE-RELATED"/>
    <property type="match status" value="1"/>
</dbReference>
<dbReference type="InterPro" id="IPR003500">
    <property type="entry name" value="RpiB_LacA_LacB"/>
</dbReference>
<feature type="binding site" evidence="4">
    <location>
        <position position="113"/>
    </location>
    <ligand>
        <name>D-ribulose 5-phosphate</name>
        <dbReference type="ChEBI" id="CHEBI:58121"/>
    </ligand>
</feature>
<dbReference type="NCBIfam" id="TIGR01120">
    <property type="entry name" value="rpiB"/>
    <property type="match status" value="1"/>
</dbReference>
<evidence type="ECO:0000313" key="5">
    <source>
        <dbReference type="EMBL" id="PTQ53344.1"/>
    </source>
</evidence>
<feature type="binding site" evidence="4">
    <location>
        <position position="150"/>
    </location>
    <ligand>
        <name>D-ribulose 5-phosphate</name>
        <dbReference type="ChEBI" id="CHEBI:58121"/>
    </ligand>
</feature>
<dbReference type="InterPro" id="IPR004785">
    <property type="entry name" value="RpiB"/>
</dbReference>
<feature type="active site" description="Proton donor" evidence="3">
    <location>
        <position position="112"/>
    </location>
</feature>
<dbReference type="EMBL" id="PEBW01000001">
    <property type="protein sequence ID" value="PTQ53344.1"/>
    <property type="molecule type" value="Genomic_DNA"/>
</dbReference>
<evidence type="ECO:0000256" key="2">
    <source>
        <dbReference type="ARBA" id="ARBA00023235"/>
    </source>
</evidence>
<evidence type="ECO:0000256" key="4">
    <source>
        <dbReference type="PIRSR" id="PIRSR005384-2"/>
    </source>
</evidence>
<dbReference type="Gene3D" id="3.40.1400.10">
    <property type="entry name" value="Sugar-phosphate isomerase, RpiB/LacA/LacB"/>
    <property type="match status" value="1"/>
</dbReference>
<dbReference type="PANTHER" id="PTHR43732:SF1">
    <property type="entry name" value="RIBOSE 5-PHOSPHATE ISOMERASE"/>
    <property type="match status" value="1"/>
</dbReference>
<dbReference type="NCBIfam" id="TIGR00689">
    <property type="entry name" value="rpiB_lacA_lacB"/>
    <property type="match status" value="1"/>
</dbReference>
<dbReference type="InterPro" id="IPR051812">
    <property type="entry name" value="SPI_LacAB/RpiB"/>
</dbReference>
<protein>
    <submittedName>
        <fullName evidence="5">Ribose 5-phosphate isomerase B</fullName>
    </submittedName>
</protein>
<sequence>MEDREKRAEVRIVKETIALGADHGGYALKEVVKEFLRAEGYEVLDVGTFEETSVDYPDFAEKVARAVLAGEAQRGILLCGTGIGMSIAANKIPGIRAAHVQDPYSARMARAHNDANILTFGGRVVGPELAKEIVRAYLTAEFEGGRHIRRLEKIRALEGGGKEA</sequence>
<feature type="binding site" evidence="4">
    <location>
        <begin position="80"/>
        <end position="84"/>
    </location>
    <ligand>
        <name>D-ribulose 5-phosphate</name>
        <dbReference type="ChEBI" id="CHEBI:58121"/>
    </ligand>
</feature>
<dbReference type="GO" id="GO:0016861">
    <property type="term" value="F:intramolecular oxidoreductase activity, interconverting aldoses and ketoses"/>
    <property type="evidence" value="ECO:0007669"/>
    <property type="project" value="UniProtKB-ARBA"/>
</dbReference>
<evidence type="ECO:0000256" key="1">
    <source>
        <dbReference type="ARBA" id="ARBA00008754"/>
    </source>
</evidence>
<feature type="binding site" evidence="4">
    <location>
        <position position="146"/>
    </location>
    <ligand>
        <name>D-ribulose 5-phosphate</name>
        <dbReference type="ChEBI" id="CHEBI:58121"/>
    </ligand>
</feature>
<accession>A0A2T5GAX9</accession>